<dbReference type="AlphaFoldDB" id="A0A0F7FSK4"/>
<proteinExistence type="predicted"/>
<dbReference type="Proteomes" id="UP000034034">
    <property type="component" value="Chromosome"/>
</dbReference>
<dbReference type="HOGENOM" id="CLU_3012584_0_0_11"/>
<evidence type="ECO:0000256" key="1">
    <source>
        <dbReference type="SAM" id="MobiDB-lite"/>
    </source>
</evidence>
<protein>
    <submittedName>
        <fullName evidence="2">Uncharacterized protein</fullName>
    </submittedName>
</protein>
<accession>A0A0F7FSK4</accession>
<feature type="compositionally biased region" description="Polar residues" evidence="1">
    <location>
        <begin position="36"/>
        <end position="46"/>
    </location>
</feature>
<evidence type="ECO:0000313" key="2">
    <source>
        <dbReference type="EMBL" id="AKG43162.1"/>
    </source>
</evidence>
<evidence type="ECO:0000313" key="3">
    <source>
        <dbReference type="Proteomes" id="UP000034034"/>
    </source>
</evidence>
<dbReference type="EMBL" id="CP009922">
    <property type="protein sequence ID" value="AKG43162.1"/>
    <property type="molecule type" value="Genomic_DNA"/>
</dbReference>
<name>A0A0F7FSK4_9ACTN</name>
<dbReference type="KEGG" id="sxi:SXIM_17780"/>
<gene>
    <name evidence="2" type="ORF">SXIM_17780</name>
</gene>
<dbReference type="STRING" id="408015.SXIM_17780"/>
<feature type="region of interest" description="Disordered" evidence="1">
    <location>
        <begin position="1"/>
        <end position="56"/>
    </location>
</feature>
<organism evidence="2 3">
    <name type="scientific">Streptomyces xiamenensis</name>
    <dbReference type="NCBI Taxonomy" id="408015"/>
    <lineage>
        <taxon>Bacteria</taxon>
        <taxon>Bacillati</taxon>
        <taxon>Actinomycetota</taxon>
        <taxon>Actinomycetes</taxon>
        <taxon>Kitasatosporales</taxon>
        <taxon>Streptomycetaceae</taxon>
        <taxon>Streptomyces</taxon>
    </lineage>
</organism>
<sequence>MPGGRDRWITRHTAAGEIPGNGGGCRSRNPVHIPTHNGSVRDTSQGAGAPPSWPRS</sequence>
<reference evidence="2" key="1">
    <citation type="submission" date="2019-08" db="EMBL/GenBank/DDBJ databases">
        <title>Complete genome sequence of a mangrove-derived Streptomyces xiamenensis.</title>
        <authorList>
            <person name="Xu J."/>
        </authorList>
    </citation>
    <scope>NUCLEOTIDE SEQUENCE</scope>
    <source>
        <strain evidence="2">318</strain>
    </source>
</reference>
<keyword evidence="3" id="KW-1185">Reference proteome</keyword>